<dbReference type="InterPro" id="IPR019534">
    <property type="entry name" value="DUF2452"/>
</dbReference>
<feature type="compositionally biased region" description="Basic and acidic residues" evidence="2">
    <location>
        <begin position="1"/>
        <end position="22"/>
    </location>
</feature>
<proteinExistence type="predicted"/>
<evidence type="ECO:0000313" key="3">
    <source>
        <dbReference type="EMBL" id="QNR23496.1"/>
    </source>
</evidence>
<evidence type="ECO:0000256" key="2">
    <source>
        <dbReference type="SAM" id="MobiDB-lite"/>
    </source>
</evidence>
<evidence type="ECO:0000313" key="4">
    <source>
        <dbReference type="Proteomes" id="UP000516305"/>
    </source>
</evidence>
<keyword evidence="1" id="KW-0175">Coiled coil</keyword>
<reference evidence="3 4" key="1">
    <citation type="submission" date="2020-08" db="EMBL/GenBank/DDBJ databases">
        <title>Croceimicrobium hydrocarbonivorans gen. nov., sp. nov., a novel marine bacterium isolated from a bacterial consortium that degrades polyethylene terephthalate.</title>
        <authorList>
            <person name="Liu R."/>
        </authorList>
    </citation>
    <scope>NUCLEOTIDE SEQUENCE [LARGE SCALE GENOMIC DNA]</scope>
    <source>
        <strain evidence="3 4">A20-9</strain>
    </source>
</reference>
<dbReference type="RefSeq" id="WP_210758028.1">
    <property type="nucleotide sequence ID" value="NZ_CP060139.1"/>
</dbReference>
<dbReference type="Pfam" id="PF10504">
    <property type="entry name" value="DUF2452"/>
    <property type="match status" value="1"/>
</dbReference>
<gene>
    <name evidence="3" type="ORF">H4K34_14075</name>
</gene>
<dbReference type="Proteomes" id="UP000516305">
    <property type="component" value="Chromosome"/>
</dbReference>
<protein>
    <submittedName>
        <fullName evidence="3">DUF2452 domain-containing protein</fullName>
    </submittedName>
</protein>
<accession>A0A7H0VCP8</accession>
<feature type="region of interest" description="Disordered" evidence="2">
    <location>
        <begin position="1"/>
        <end position="25"/>
    </location>
</feature>
<evidence type="ECO:0000256" key="1">
    <source>
        <dbReference type="SAM" id="Coils"/>
    </source>
</evidence>
<sequence length="155" mass="17802">MADKKAKENKDFVNPIDPDKITENPSTLPYAHTVGGAVIKPTKQGVIRSRALTAMEEQTDMQLAQIKEQIDLLARQAHAIQERKDLAARIYEAKMGFKPEINHIYHLYLNHQEQHVLSMIAPDEWLKPKFKRFLYTVKLLADHTWEVLASGDLED</sequence>
<organism evidence="3 4">
    <name type="scientific">Croceimicrobium hydrocarbonivorans</name>
    <dbReference type="NCBI Taxonomy" id="2761580"/>
    <lineage>
        <taxon>Bacteria</taxon>
        <taxon>Pseudomonadati</taxon>
        <taxon>Bacteroidota</taxon>
        <taxon>Flavobacteriia</taxon>
        <taxon>Flavobacteriales</taxon>
        <taxon>Owenweeksiaceae</taxon>
        <taxon>Croceimicrobium</taxon>
    </lineage>
</organism>
<dbReference type="KEGG" id="chyd:H4K34_14075"/>
<feature type="coiled-coil region" evidence="1">
    <location>
        <begin position="56"/>
        <end position="83"/>
    </location>
</feature>
<keyword evidence="4" id="KW-1185">Reference proteome</keyword>
<name>A0A7H0VCP8_9FLAO</name>
<dbReference type="EMBL" id="CP060139">
    <property type="protein sequence ID" value="QNR23496.1"/>
    <property type="molecule type" value="Genomic_DNA"/>
</dbReference>
<dbReference type="AlphaFoldDB" id="A0A7H0VCP8"/>